<dbReference type="PANTHER" id="PTHR46796">
    <property type="entry name" value="HTH-TYPE TRANSCRIPTIONAL ACTIVATOR RHAS-RELATED"/>
    <property type="match status" value="1"/>
</dbReference>
<dbReference type="InterPro" id="IPR050204">
    <property type="entry name" value="AraC_XylS_family_regulators"/>
</dbReference>
<dbReference type="GO" id="GO:0032259">
    <property type="term" value="P:methylation"/>
    <property type="evidence" value="ECO:0007669"/>
    <property type="project" value="UniProtKB-KW"/>
</dbReference>
<keyword evidence="5" id="KW-0808">Transferase</keyword>
<dbReference type="InterPro" id="IPR018060">
    <property type="entry name" value="HTH_AraC"/>
</dbReference>
<dbReference type="InterPro" id="IPR046532">
    <property type="entry name" value="DUF6597"/>
</dbReference>
<keyword evidence="3" id="KW-0804">Transcription</keyword>
<dbReference type="AlphaFoldDB" id="A0A7W8ILM0"/>
<feature type="domain" description="HTH araC/xylS-type" evidence="4">
    <location>
        <begin position="124"/>
        <end position="225"/>
    </location>
</feature>
<dbReference type="Pfam" id="PF12833">
    <property type="entry name" value="HTH_18"/>
    <property type="match status" value="1"/>
</dbReference>
<dbReference type="Pfam" id="PF20240">
    <property type="entry name" value="DUF6597"/>
    <property type="match status" value="1"/>
</dbReference>
<dbReference type="Proteomes" id="UP000568106">
    <property type="component" value="Unassembled WGS sequence"/>
</dbReference>
<proteinExistence type="predicted"/>
<name>A0A7W8ILM0_9BACT</name>
<evidence type="ECO:0000259" key="4">
    <source>
        <dbReference type="PROSITE" id="PS01124"/>
    </source>
</evidence>
<evidence type="ECO:0000313" key="6">
    <source>
        <dbReference type="Proteomes" id="UP000568106"/>
    </source>
</evidence>
<protein>
    <submittedName>
        <fullName evidence="5">Methylphosphotriester-DNA--protein-cysteine methyltransferase</fullName>
    </submittedName>
</protein>
<evidence type="ECO:0000256" key="3">
    <source>
        <dbReference type="ARBA" id="ARBA00023163"/>
    </source>
</evidence>
<dbReference type="Gene3D" id="1.10.10.60">
    <property type="entry name" value="Homeodomain-like"/>
    <property type="match status" value="1"/>
</dbReference>
<evidence type="ECO:0000313" key="5">
    <source>
        <dbReference type="EMBL" id="MBB5319374.1"/>
    </source>
</evidence>
<keyword evidence="1" id="KW-0805">Transcription regulation</keyword>
<keyword evidence="6" id="KW-1185">Reference proteome</keyword>
<organism evidence="5 6">
    <name type="scientific">Tunturiibacter empetritectus</name>
    <dbReference type="NCBI Taxonomy" id="3069691"/>
    <lineage>
        <taxon>Bacteria</taxon>
        <taxon>Pseudomonadati</taxon>
        <taxon>Acidobacteriota</taxon>
        <taxon>Terriglobia</taxon>
        <taxon>Terriglobales</taxon>
        <taxon>Acidobacteriaceae</taxon>
        <taxon>Tunturiibacter</taxon>
    </lineage>
</organism>
<evidence type="ECO:0000256" key="1">
    <source>
        <dbReference type="ARBA" id="ARBA00023015"/>
    </source>
</evidence>
<evidence type="ECO:0000256" key="2">
    <source>
        <dbReference type="ARBA" id="ARBA00023125"/>
    </source>
</evidence>
<dbReference type="GO" id="GO:0003700">
    <property type="term" value="F:DNA-binding transcription factor activity"/>
    <property type="evidence" value="ECO:0007669"/>
    <property type="project" value="InterPro"/>
</dbReference>
<dbReference type="PROSITE" id="PS01124">
    <property type="entry name" value="HTH_ARAC_FAMILY_2"/>
    <property type="match status" value="1"/>
</dbReference>
<reference evidence="5" key="1">
    <citation type="submission" date="2020-08" db="EMBL/GenBank/DDBJ databases">
        <title>Genomic Encyclopedia of Type Strains, Phase IV (KMG-V): Genome sequencing to study the core and pangenomes of soil and plant-associated prokaryotes.</title>
        <authorList>
            <person name="Whitman W."/>
        </authorList>
    </citation>
    <scope>NUCLEOTIDE SEQUENCE [LARGE SCALE GENOMIC DNA]</scope>
    <source>
        <strain evidence="5">M8UP27</strain>
    </source>
</reference>
<sequence length="246" mass="27981">MPACLEQIIEFEFGNFPIVEFGDGSLHQTHQIVVVGPSAYRRANIRLRGGLQSFAIFFQPMAFWQLFGIPVRELANQHYDCCDVIGTDIHQLWNEMANNASFDKRVKLVEAFLLKKARRSIENTPIMSAALYMFAQNGKTRIDHIANRTSLSVRQFERRFSSEIGMSPKLFARVSRFQMVLDAKVKSLDSSWLDLAHKFGYHDQMHMIKDFQGLSGFSPGSLLEQLGDMRPPALAAAEIRPNVQLD</sequence>
<keyword evidence="2" id="KW-0238">DNA-binding</keyword>
<dbReference type="GO" id="GO:0043565">
    <property type="term" value="F:sequence-specific DNA binding"/>
    <property type="evidence" value="ECO:0007669"/>
    <property type="project" value="InterPro"/>
</dbReference>
<gene>
    <name evidence="5" type="ORF">HDF09_004082</name>
</gene>
<keyword evidence="5" id="KW-0489">Methyltransferase</keyword>
<accession>A0A7W8ILM0</accession>
<dbReference type="SMART" id="SM00342">
    <property type="entry name" value="HTH_ARAC"/>
    <property type="match status" value="1"/>
</dbReference>
<dbReference type="EMBL" id="JACHDY010000008">
    <property type="protein sequence ID" value="MBB5319374.1"/>
    <property type="molecule type" value="Genomic_DNA"/>
</dbReference>
<dbReference type="PANTHER" id="PTHR46796:SF13">
    <property type="entry name" value="HTH-TYPE TRANSCRIPTIONAL ACTIVATOR RHAS"/>
    <property type="match status" value="1"/>
</dbReference>
<comment type="caution">
    <text evidence="5">The sequence shown here is derived from an EMBL/GenBank/DDBJ whole genome shotgun (WGS) entry which is preliminary data.</text>
</comment>
<dbReference type="GO" id="GO:0008168">
    <property type="term" value="F:methyltransferase activity"/>
    <property type="evidence" value="ECO:0007669"/>
    <property type="project" value="UniProtKB-KW"/>
</dbReference>